<evidence type="ECO:0000256" key="6">
    <source>
        <dbReference type="ARBA" id="ARBA00023136"/>
    </source>
</evidence>
<comment type="caution">
    <text evidence="9">The sequence shown here is derived from an EMBL/GenBank/DDBJ whole genome shotgun (WGS) entry which is preliminary data.</text>
</comment>
<feature type="domain" description="Type II secretion system protein GspF" evidence="8">
    <location>
        <begin position="38"/>
        <end position="156"/>
    </location>
</feature>
<dbReference type="AlphaFoldDB" id="A0A4Y9FQD0"/>
<dbReference type="Proteomes" id="UP000297747">
    <property type="component" value="Unassembled WGS sequence"/>
</dbReference>
<evidence type="ECO:0000256" key="3">
    <source>
        <dbReference type="ARBA" id="ARBA00022475"/>
    </source>
</evidence>
<feature type="transmembrane region" description="Helical" evidence="7">
    <location>
        <begin position="325"/>
        <end position="346"/>
    </location>
</feature>
<dbReference type="Gene3D" id="1.20.81.30">
    <property type="entry name" value="Type II secretion system (T2SS), domain F"/>
    <property type="match status" value="2"/>
</dbReference>
<accession>A0A4Y9FQD0</accession>
<evidence type="ECO:0000259" key="8">
    <source>
        <dbReference type="Pfam" id="PF00482"/>
    </source>
</evidence>
<dbReference type="InterPro" id="IPR003004">
    <property type="entry name" value="GspF/PilC"/>
</dbReference>
<gene>
    <name evidence="9" type="ORF">E4U01_02590</name>
</gene>
<proteinExistence type="inferred from homology"/>
<feature type="transmembrane region" description="Helical" evidence="7">
    <location>
        <begin position="167"/>
        <end position="189"/>
    </location>
</feature>
<sequence>MQQQAGISRLINFLKQDISLLVRHRPKKLSLVRQRKMIELFTNLLTSGFHLVEIVDFLKRSQLLADSYTDILSKGLLAGKSFALLLSDLQFSDRVVTQVALAEVHGNLELSLKNIQDYLGNLVKVRKKLVEVASYPMILLVFLLAIMLGLNVYLLPQLEEGGGASKLLDYLLIALLGAIVASLILLVLVRGWYRKSEKIRAVGLLVRLPFLGRLLQLYLTAYYAREWGNLIGQGLEMSHIICLMQEQQSALFRRIGTELGLALERGIAFEEHIKGYPFFKKELSLMIEYGQVKDKLGHELRLYADECWEEFFTQLKTSMQLIQPLVFVFVSLVIVFMYAAMLLPIYQYMEV</sequence>
<dbReference type="GO" id="GO:0005886">
    <property type="term" value="C:plasma membrane"/>
    <property type="evidence" value="ECO:0007669"/>
    <property type="project" value="UniProtKB-SubCell"/>
</dbReference>
<evidence type="ECO:0000256" key="5">
    <source>
        <dbReference type="ARBA" id="ARBA00022989"/>
    </source>
</evidence>
<keyword evidence="4 7" id="KW-0812">Transmembrane</keyword>
<feature type="domain" description="Type II secretion system protein GspF" evidence="8">
    <location>
        <begin position="224"/>
        <end position="344"/>
    </location>
</feature>
<dbReference type="PANTHER" id="PTHR30012">
    <property type="entry name" value="GENERAL SECRETION PATHWAY PROTEIN"/>
    <property type="match status" value="1"/>
</dbReference>
<dbReference type="Pfam" id="PF00482">
    <property type="entry name" value="T2SSF"/>
    <property type="match status" value="2"/>
</dbReference>
<evidence type="ECO:0000256" key="2">
    <source>
        <dbReference type="ARBA" id="ARBA00005745"/>
    </source>
</evidence>
<keyword evidence="5 7" id="KW-1133">Transmembrane helix</keyword>
<keyword evidence="6 7" id="KW-0472">Membrane</keyword>
<dbReference type="PRINTS" id="PR00812">
    <property type="entry name" value="BCTERIALGSPF"/>
</dbReference>
<reference evidence="9 10" key="1">
    <citation type="submission" date="2019-03" db="EMBL/GenBank/DDBJ databases">
        <title>Diversity of the mouse oral microbiome.</title>
        <authorList>
            <person name="Joseph S."/>
            <person name="Aduse-Opoku J."/>
            <person name="Curtis M."/>
            <person name="Wade W."/>
            <person name="Hashim A."/>
        </authorList>
    </citation>
    <scope>NUCLEOTIDE SEQUENCE [LARGE SCALE GENOMIC DNA]</scope>
    <source>
        <strain evidence="9 10">HT4</strain>
    </source>
</reference>
<name>A0A4Y9FQD0_STRAI</name>
<comment type="subcellular location">
    <subcellularLocation>
        <location evidence="1">Cell membrane</location>
        <topology evidence="1">Multi-pass membrane protein</topology>
    </subcellularLocation>
</comment>
<dbReference type="RefSeq" id="WP_135052462.1">
    <property type="nucleotide sequence ID" value="NZ_CAKOCW010000019.1"/>
</dbReference>
<dbReference type="NCBIfam" id="NF041012">
    <property type="entry name" value="T4P_ComGB"/>
    <property type="match status" value="1"/>
</dbReference>
<dbReference type="InterPro" id="IPR042094">
    <property type="entry name" value="T2SS_GspF_sf"/>
</dbReference>
<evidence type="ECO:0000313" key="10">
    <source>
        <dbReference type="Proteomes" id="UP000297747"/>
    </source>
</evidence>
<evidence type="ECO:0000256" key="1">
    <source>
        <dbReference type="ARBA" id="ARBA00004651"/>
    </source>
</evidence>
<feature type="transmembrane region" description="Helical" evidence="7">
    <location>
        <begin position="132"/>
        <end position="155"/>
    </location>
</feature>
<dbReference type="EMBL" id="SPQA01000005">
    <property type="protein sequence ID" value="TFU31435.1"/>
    <property type="molecule type" value="Genomic_DNA"/>
</dbReference>
<organism evidence="9 10">
    <name type="scientific">Streptococcus acidominimus</name>
    <dbReference type="NCBI Taxonomy" id="1326"/>
    <lineage>
        <taxon>Bacteria</taxon>
        <taxon>Bacillati</taxon>
        <taxon>Bacillota</taxon>
        <taxon>Bacilli</taxon>
        <taxon>Lactobacillales</taxon>
        <taxon>Streptococcaceae</taxon>
        <taxon>Streptococcus</taxon>
    </lineage>
</organism>
<protein>
    <submittedName>
        <fullName evidence="9">Type II secretion system F family protein</fullName>
    </submittedName>
</protein>
<evidence type="ECO:0000313" key="9">
    <source>
        <dbReference type="EMBL" id="TFU31435.1"/>
    </source>
</evidence>
<keyword evidence="3" id="KW-1003">Cell membrane</keyword>
<comment type="similarity">
    <text evidence="2">Belongs to the GSP F family.</text>
</comment>
<evidence type="ECO:0000256" key="4">
    <source>
        <dbReference type="ARBA" id="ARBA00022692"/>
    </source>
</evidence>
<dbReference type="InterPro" id="IPR018076">
    <property type="entry name" value="T2SS_GspF_dom"/>
</dbReference>
<evidence type="ECO:0000256" key="7">
    <source>
        <dbReference type="SAM" id="Phobius"/>
    </source>
</evidence>
<dbReference type="PANTHER" id="PTHR30012:SF0">
    <property type="entry name" value="TYPE II SECRETION SYSTEM PROTEIN F-RELATED"/>
    <property type="match status" value="1"/>
</dbReference>
<dbReference type="InterPro" id="IPR047692">
    <property type="entry name" value="T4P_ComGB"/>
</dbReference>